<dbReference type="GO" id="GO:0051539">
    <property type="term" value="F:4 iron, 4 sulfur cluster binding"/>
    <property type="evidence" value="ECO:0007669"/>
    <property type="project" value="UniProtKB-KW"/>
</dbReference>
<gene>
    <name evidence="19" type="primary">nasB</name>
    <name evidence="19" type="ORF">AK812_SmicGene21292</name>
</gene>
<proteinExistence type="inferred from homology"/>
<dbReference type="GO" id="GO:0051537">
    <property type="term" value="F:2 iron, 2 sulfur cluster binding"/>
    <property type="evidence" value="ECO:0007669"/>
    <property type="project" value="UniProtKB-KW"/>
</dbReference>
<keyword evidence="8" id="KW-0285">Flavoprotein</keyword>
<keyword evidence="6" id="KW-0004">4Fe-4S</keyword>
<dbReference type="UniPathway" id="UPA00653"/>
<dbReference type="GO" id="GO:0008942">
    <property type="term" value="F:nitrite reductase [NAD(P)H] activity"/>
    <property type="evidence" value="ECO:0007669"/>
    <property type="project" value="InterPro"/>
</dbReference>
<keyword evidence="11" id="KW-0274">FAD</keyword>
<evidence type="ECO:0000256" key="4">
    <source>
        <dbReference type="ARBA" id="ARBA00005096"/>
    </source>
</evidence>
<dbReference type="OMA" id="MYYTFTA"/>
<feature type="domain" description="Rieske" evidence="18">
    <location>
        <begin position="1528"/>
        <end position="1630"/>
    </location>
</feature>
<dbReference type="InterPro" id="IPR006066">
    <property type="entry name" value="NO2/SO3_Rdtase_FeS/sirohaem_BS"/>
</dbReference>
<dbReference type="InterPro" id="IPR005117">
    <property type="entry name" value="NiRdtase/SiRdtase_haem-b_fer"/>
</dbReference>
<dbReference type="SUPFAM" id="SSF56014">
    <property type="entry name" value="Nitrite and sulphite reductase 4Fe-4S domain-like"/>
    <property type="match status" value="1"/>
</dbReference>
<evidence type="ECO:0000256" key="11">
    <source>
        <dbReference type="ARBA" id="ARBA00022827"/>
    </source>
</evidence>
<dbReference type="Pfam" id="PF03460">
    <property type="entry name" value="NIR_SIR_ferr"/>
    <property type="match status" value="1"/>
</dbReference>
<comment type="cofactor">
    <cofactor evidence="3">
        <name>FAD</name>
        <dbReference type="ChEBI" id="CHEBI:57692"/>
    </cofactor>
</comment>
<comment type="pathway">
    <text evidence="4">Nitrogen metabolism; nitrate reduction (assimilation).</text>
</comment>
<comment type="cofactor">
    <cofactor evidence="2">
        <name>[4Fe-4S] cluster</name>
        <dbReference type="ChEBI" id="CHEBI:49883"/>
    </cofactor>
</comment>
<dbReference type="Pfam" id="PF00173">
    <property type="entry name" value="Cyt-b5"/>
    <property type="match status" value="1"/>
</dbReference>
<dbReference type="GO" id="GO:0046872">
    <property type="term" value="F:metal ion binding"/>
    <property type="evidence" value="ECO:0007669"/>
    <property type="project" value="UniProtKB-KW"/>
</dbReference>
<dbReference type="Gene3D" id="3.30.413.10">
    <property type="entry name" value="Sulfite Reductase Hemoprotein, domain 1"/>
    <property type="match status" value="1"/>
</dbReference>
<dbReference type="OrthoDB" id="432169at2759"/>
<dbReference type="SUPFAM" id="SSF51905">
    <property type="entry name" value="FAD/NAD(P)-binding domain"/>
    <property type="match status" value="2"/>
</dbReference>
<dbReference type="InterPro" id="IPR018506">
    <property type="entry name" value="Cyt_B5_heme-BS"/>
</dbReference>
<feature type="domain" description="Cytochrome b5 heme-binding" evidence="17">
    <location>
        <begin position="468"/>
        <end position="542"/>
    </location>
</feature>
<dbReference type="Gene3D" id="3.10.120.10">
    <property type="entry name" value="Cytochrome b5-like heme/steroid binding domain"/>
    <property type="match status" value="1"/>
</dbReference>
<keyword evidence="15" id="KW-0534">Nitrate assimilation</keyword>
<evidence type="ECO:0000256" key="8">
    <source>
        <dbReference type="ARBA" id="ARBA00022630"/>
    </source>
</evidence>
<dbReference type="GO" id="GO:0042128">
    <property type="term" value="P:nitrate assimilation"/>
    <property type="evidence" value="ECO:0007669"/>
    <property type="project" value="UniProtKB-UniPathway"/>
</dbReference>
<dbReference type="NCBIfam" id="TIGR02378">
    <property type="entry name" value="nirD_assim_sml"/>
    <property type="match status" value="1"/>
</dbReference>
<dbReference type="FunFam" id="3.30.413.10:FF:000007">
    <property type="entry name" value="Nitrite reductase [NAD(P)H] large subunit"/>
    <property type="match status" value="1"/>
</dbReference>
<dbReference type="InterPro" id="IPR036400">
    <property type="entry name" value="Cyt_B5-like_heme/steroid_sf"/>
</dbReference>
<dbReference type="InterPro" id="IPR045854">
    <property type="entry name" value="NO2/SO3_Rdtase_4Fe4S_sf"/>
</dbReference>
<evidence type="ECO:0000256" key="15">
    <source>
        <dbReference type="ARBA" id="ARBA00023063"/>
    </source>
</evidence>
<evidence type="ECO:0000256" key="13">
    <source>
        <dbReference type="ARBA" id="ARBA00023004"/>
    </source>
</evidence>
<evidence type="ECO:0000256" key="2">
    <source>
        <dbReference type="ARBA" id="ARBA00001966"/>
    </source>
</evidence>
<keyword evidence="9" id="KW-0001">2Fe-2S</keyword>
<dbReference type="SUPFAM" id="SSF55124">
    <property type="entry name" value="Nitrite/Sulfite reductase N-terminal domain-like"/>
    <property type="match status" value="1"/>
</dbReference>
<dbReference type="PRINTS" id="PR00363">
    <property type="entry name" value="CYTOCHROMEB5"/>
</dbReference>
<dbReference type="PROSITE" id="PS00365">
    <property type="entry name" value="NIR_SIR"/>
    <property type="match status" value="1"/>
</dbReference>
<keyword evidence="20" id="KW-1185">Reference proteome</keyword>
<dbReference type="PRINTS" id="PR00368">
    <property type="entry name" value="FADPNR"/>
</dbReference>
<comment type="caution">
    <text evidence="19">The sequence shown here is derived from an EMBL/GenBank/DDBJ whole genome shotgun (WGS) entry which is preliminary data.</text>
</comment>
<name>A0A1Q9DMQ9_SYMMI</name>
<dbReference type="SMART" id="SM01117">
    <property type="entry name" value="Cyt-b5"/>
    <property type="match status" value="1"/>
</dbReference>
<dbReference type="Pfam" id="PF07992">
    <property type="entry name" value="Pyr_redox_2"/>
    <property type="match status" value="1"/>
</dbReference>
<dbReference type="EMBL" id="LSRX01000466">
    <property type="protein sequence ID" value="OLP96458.1"/>
    <property type="molecule type" value="Genomic_DNA"/>
</dbReference>
<dbReference type="PRINTS" id="PR00411">
    <property type="entry name" value="PNDRDTASEI"/>
</dbReference>
<evidence type="ECO:0000256" key="16">
    <source>
        <dbReference type="ARBA" id="ARBA00034078"/>
    </source>
</evidence>
<keyword evidence="14" id="KW-0411">Iron-sulfur</keyword>
<dbReference type="Pfam" id="PF04324">
    <property type="entry name" value="Fer2_BFD"/>
    <property type="match status" value="1"/>
</dbReference>
<dbReference type="GO" id="GO:0050660">
    <property type="term" value="F:flavin adenine dinucleotide binding"/>
    <property type="evidence" value="ECO:0007669"/>
    <property type="project" value="InterPro"/>
</dbReference>
<dbReference type="InterPro" id="IPR001199">
    <property type="entry name" value="Cyt_B5-like_heme/steroid-bd"/>
</dbReference>
<dbReference type="Proteomes" id="UP000186817">
    <property type="component" value="Unassembled WGS sequence"/>
</dbReference>
<evidence type="ECO:0000259" key="18">
    <source>
        <dbReference type="PROSITE" id="PS51296"/>
    </source>
</evidence>
<dbReference type="PROSITE" id="PS00191">
    <property type="entry name" value="CYTOCHROME_B5_1"/>
    <property type="match status" value="1"/>
</dbReference>
<evidence type="ECO:0000256" key="3">
    <source>
        <dbReference type="ARBA" id="ARBA00001974"/>
    </source>
</evidence>
<dbReference type="Pfam" id="PF13806">
    <property type="entry name" value="Rieske_2"/>
    <property type="match status" value="1"/>
</dbReference>
<evidence type="ECO:0000256" key="9">
    <source>
        <dbReference type="ARBA" id="ARBA00022714"/>
    </source>
</evidence>
<dbReference type="PANTHER" id="PTHR43809">
    <property type="entry name" value="NITRITE REDUCTASE (NADH) LARGE SUBUNIT"/>
    <property type="match status" value="1"/>
</dbReference>
<dbReference type="InterPro" id="IPR012748">
    <property type="entry name" value="Rieske-like_NirD"/>
</dbReference>
<dbReference type="InterPro" id="IPR023753">
    <property type="entry name" value="FAD/NAD-binding_dom"/>
</dbReference>
<protein>
    <submittedName>
        <fullName evidence="19">Nitrite reductase [NAD(P)H] large subunit</fullName>
    </submittedName>
</protein>
<dbReference type="InterPro" id="IPR052034">
    <property type="entry name" value="NasD-like"/>
</dbReference>
<evidence type="ECO:0000256" key="7">
    <source>
        <dbReference type="ARBA" id="ARBA00022617"/>
    </source>
</evidence>
<dbReference type="Pfam" id="PF01077">
    <property type="entry name" value="NIR_SIR"/>
    <property type="match status" value="1"/>
</dbReference>
<dbReference type="GO" id="GO:0020037">
    <property type="term" value="F:heme binding"/>
    <property type="evidence" value="ECO:0007669"/>
    <property type="project" value="InterPro"/>
</dbReference>
<dbReference type="Gene3D" id="2.102.10.10">
    <property type="entry name" value="Rieske [2Fe-2S] iron-sulphur domain"/>
    <property type="match status" value="1"/>
</dbReference>
<dbReference type="InterPro" id="IPR036188">
    <property type="entry name" value="FAD/NAD-bd_sf"/>
</dbReference>
<accession>A0A1Q9DMQ9</accession>
<dbReference type="Gene3D" id="1.10.10.1100">
    <property type="entry name" value="BFD-like [2Fe-2S]-binding domain"/>
    <property type="match status" value="1"/>
</dbReference>
<dbReference type="GO" id="GO:0050661">
    <property type="term" value="F:NADP binding"/>
    <property type="evidence" value="ECO:0007669"/>
    <property type="project" value="InterPro"/>
</dbReference>
<dbReference type="InterPro" id="IPR012744">
    <property type="entry name" value="Nitri_red_NirB"/>
</dbReference>
<dbReference type="InterPro" id="IPR041854">
    <property type="entry name" value="BFD-like_2Fe2S-bd_dom_sf"/>
</dbReference>
<comment type="cofactor">
    <cofactor evidence="1">
        <name>siroheme</name>
        <dbReference type="ChEBI" id="CHEBI:60052"/>
    </cofactor>
</comment>
<keyword evidence="7" id="KW-0349">Heme</keyword>
<dbReference type="PRINTS" id="PR00397">
    <property type="entry name" value="SIROHAEM"/>
</dbReference>
<dbReference type="PROSITE" id="PS50255">
    <property type="entry name" value="CYTOCHROME_B5_2"/>
    <property type="match status" value="1"/>
</dbReference>
<evidence type="ECO:0000256" key="10">
    <source>
        <dbReference type="ARBA" id="ARBA00022723"/>
    </source>
</evidence>
<dbReference type="InterPro" id="IPR006067">
    <property type="entry name" value="NO2/SO3_Rdtase_4Fe4S_dom"/>
</dbReference>
<evidence type="ECO:0000256" key="12">
    <source>
        <dbReference type="ARBA" id="ARBA00023002"/>
    </source>
</evidence>
<dbReference type="InterPro" id="IPR017941">
    <property type="entry name" value="Rieske_2Fe-2S"/>
</dbReference>
<dbReference type="SUPFAM" id="SSF50022">
    <property type="entry name" value="ISP domain"/>
    <property type="match status" value="1"/>
</dbReference>
<keyword evidence="10" id="KW-0479">Metal-binding</keyword>
<dbReference type="PANTHER" id="PTHR43809:SF1">
    <property type="entry name" value="NITRITE REDUCTASE (NADH) LARGE SUBUNIT"/>
    <property type="match status" value="1"/>
</dbReference>
<organism evidence="19 20">
    <name type="scientific">Symbiodinium microadriaticum</name>
    <name type="common">Dinoflagellate</name>
    <name type="synonym">Zooxanthella microadriatica</name>
    <dbReference type="NCBI Taxonomy" id="2951"/>
    <lineage>
        <taxon>Eukaryota</taxon>
        <taxon>Sar</taxon>
        <taxon>Alveolata</taxon>
        <taxon>Dinophyceae</taxon>
        <taxon>Suessiales</taxon>
        <taxon>Symbiodiniaceae</taxon>
        <taxon>Symbiodinium</taxon>
    </lineage>
</organism>
<evidence type="ECO:0000313" key="20">
    <source>
        <dbReference type="Proteomes" id="UP000186817"/>
    </source>
</evidence>
<sequence>MLPSLASHVGNATTWLKCSSEAAYLACRSAWSGNTCWKACSGCCCEDLEFTYLRGILMSHAHALDRLPKPERLKRGAWLMPEVSVAGFHATHHCIDSAESWTSSKVSGPCIAWPKMSACICFGAGEVDAGWLPGRGLRSSFQESPAPGRFDAQDADWEAFGMPNYSKLLGKDLLLGQHHVQNHGGAEHCSRDFHEFCKQGYDYVCDTTEPTLHWSKDCGVMYYLSPAAGTGWHTYKYLLGQPPADCKPGEHCDACADPHGKVVCTVKLHGGDCKEEDLAAASKAGGVSAMSGADLEKLSKILSECWRCGCGFAAHRTCEGSLARRWQSPRHRSSLEEEVEERMRGPWQIRHDGQEIVGDWFIKNVQGAVQLKTEGDEVRSVQTCFGGQPAVGKVRKDESNFEMDMQIGGFPMIARMKDTKGQKYLEFSNGGLWSKNQPAFDSSATNGKVTNGHVPNGHGSQKDGVVGIPMSEVKKHNSKDSAWVVLHGYIYDLTKFLEDHPGGHQVILDWAGKDATKFWSAIHKKDWIKEYTKPEWCLGPVGQEAPNEELKKAQDEVKFLKAELERLTALPTKPSVGLVAALDAAESCKPSKLSSDAPTHVASESPPLLQLTGKRVLVIGHGPVGHDFVVKLVGMVGDGALDITVVGEEPRMAYDRVHLTEYFEHRDASKLSMCDKKWFQEHKVGIRTNCRAEKIDRESCKVSLRDVNTNAVEEMAYDACVLCTGSYPFVPPLENLGEKTVGVFVYRTIEDLEGMILFAKKSRKAAVIGGGLLGLEAAKAVYDLNQETHVLEMAPYLMPAQLDPQGGKVLGEKIKDMDIRVHTSSRLSKVVVEDGVLKGVRMTDAENAEEYLLEFDMLVVSAGIRPRDELARSSGLSIGQRGGVVVNDRMQTSDPKIFALGEVACHKNLCYGLIAPGWDQASVLAKNFESATWEKKDKDAADPPLYEGSDLSTKLKLLGVDVASFGSSLDFWFKKQCHEKEAKEQGLTSTIQLDPFSGLYRKLVFQEETQKLMGGLLVGNADDYFSLLGLSKQDDLGKKAPMDLFLGGNSEESVDDLKDDAIVCLCQKVTKKDIVDAVKEQECTTIPDIKRCTTAGAGCGGCVLATGFVPKILKTTLEACGKKPFTGISPNFPFTRRELFDIIKTKELKTWEEVVETCARVGKIADLKKGLGGDEVCKPVVASILASLWQENPVKDGLNMLQDTNDRFLANIQRSGQYSVIPRVPGGELTPDELILMGTVAKKYNLWTKVTGAQRIGLFGANVWQLPDIWEELCYGKSAYASADGKVLTKVDTDGMESGHAYGKALRAVKSCVGTSWCRFGVQDSVGMANRIEQRYKGFRAPHKWKMGVSGCMRECAEAQGKDIGLVATTNGWNLYICGNHGTSPKHATLFLTDISDDEAIKYIDRVMMYYTFTADPLTRTSKWLENLEGGIDFLKEVVVDDKLGICAELDARMESQVGTYECEWKRVVDTPELRKKFRQFANVDDKKYGDLEWSVQRKQKKIAVEDLPTVIGPAKIGKSDANASWHWVDVGPEEAFPKNAGFAVKISNSELAVYNHVAVGKWYATQNSCPHKQLQVLSRGMIGFQGDVPKVACPIHKNTYNLETGKGISNAGLNLATFDVKLENGRVLLHLPPDDVLDKALARQDPKGNSDCSSSCELPKDLQW</sequence>
<dbReference type="SUPFAM" id="SSF55856">
    <property type="entry name" value="Cytochrome b5-like heme/steroid binding domain"/>
    <property type="match status" value="1"/>
</dbReference>
<evidence type="ECO:0000256" key="6">
    <source>
        <dbReference type="ARBA" id="ARBA00022485"/>
    </source>
</evidence>
<evidence type="ECO:0000256" key="1">
    <source>
        <dbReference type="ARBA" id="ARBA00001929"/>
    </source>
</evidence>
<comment type="cofactor">
    <cofactor evidence="16">
        <name>[2Fe-2S] cluster</name>
        <dbReference type="ChEBI" id="CHEBI:190135"/>
    </cofactor>
</comment>
<evidence type="ECO:0000259" key="17">
    <source>
        <dbReference type="PROSITE" id="PS50255"/>
    </source>
</evidence>
<dbReference type="InterPro" id="IPR007419">
    <property type="entry name" value="BFD-like_2Fe2S-bd_dom"/>
</dbReference>
<evidence type="ECO:0000256" key="5">
    <source>
        <dbReference type="ARBA" id="ARBA00010429"/>
    </source>
</evidence>
<evidence type="ECO:0000256" key="14">
    <source>
        <dbReference type="ARBA" id="ARBA00023014"/>
    </source>
</evidence>
<dbReference type="InterPro" id="IPR036922">
    <property type="entry name" value="Rieske_2Fe-2S_sf"/>
</dbReference>
<reference evidence="19 20" key="1">
    <citation type="submission" date="2016-02" db="EMBL/GenBank/DDBJ databases">
        <title>Genome analysis of coral dinoflagellate symbionts highlights evolutionary adaptations to a symbiotic lifestyle.</title>
        <authorList>
            <person name="Aranda M."/>
            <person name="Li Y."/>
            <person name="Liew Y.J."/>
            <person name="Baumgarten S."/>
            <person name="Simakov O."/>
            <person name="Wilson M."/>
            <person name="Piel J."/>
            <person name="Ashoor H."/>
            <person name="Bougouffa S."/>
            <person name="Bajic V.B."/>
            <person name="Ryu T."/>
            <person name="Ravasi T."/>
            <person name="Bayer T."/>
            <person name="Micklem G."/>
            <person name="Kim H."/>
            <person name="Bhak J."/>
            <person name="Lajeunesse T.C."/>
            <person name="Voolstra C.R."/>
        </authorList>
    </citation>
    <scope>NUCLEOTIDE SEQUENCE [LARGE SCALE GENOMIC DNA]</scope>
    <source>
        <strain evidence="19 20">CCMP2467</strain>
    </source>
</reference>
<dbReference type="NCBIfam" id="TIGR02374">
    <property type="entry name" value="nitri_red_nirB"/>
    <property type="match status" value="1"/>
</dbReference>
<dbReference type="Gene3D" id="3.50.50.60">
    <property type="entry name" value="FAD/NAD(P)-binding domain"/>
    <property type="match status" value="2"/>
</dbReference>
<keyword evidence="12" id="KW-0560">Oxidoreductase</keyword>
<dbReference type="InterPro" id="IPR036136">
    <property type="entry name" value="Nit/Sulf_reduc_fer-like_dom_sf"/>
</dbReference>
<dbReference type="PROSITE" id="PS51296">
    <property type="entry name" value="RIESKE"/>
    <property type="match status" value="1"/>
</dbReference>
<evidence type="ECO:0000313" key="19">
    <source>
        <dbReference type="EMBL" id="OLP96458.1"/>
    </source>
</evidence>
<comment type="similarity">
    <text evidence="5">Belongs to the nitrite and sulfite reductase 4Fe-4S domain family.</text>
</comment>
<keyword evidence="13" id="KW-0408">Iron</keyword>